<gene>
    <name evidence="1" type="ORF">MRB53_003715</name>
</gene>
<accession>A0ACC2MY49</accession>
<protein>
    <submittedName>
        <fullName evidence="1">Uncharacterized protein</fullName>
    </submittedName>
</protein>
<keyword evidence="2" id="KW-1185">Reference proteome</keyword>
<sequence>MNDLLTRSFEMGRIPPPRERDIESGPESTDTGMEAFFTQVREIEKQIEKITTLLHKLQAANVESHSVTRAAAMKEIKARMEMDVDEVGKFALKVKKELEDLDRDNLENRDKPGCRKGSGVDRSRMAMTVALKKKLKERMSEFQILRQNIQDEYREVVGRRVFTVTGTHADEETIDRLIETGNSEQIFETAIQGHGRGQIMDTLAEIQERCDTVKEIEKKLYDLQQMFMDMSVMVEAQGDMLDDIETQVSKAVDHVNSGTRVLQKGKELQKNTRKYMCFAILILLVVIIVALVAVLKSLKIG</sequence>
<dbReference type="EMBL" id="CM056809">
    <property type="protein sequence ID" value="KAJ8650692.1"/>
    <property type="molecule type" value="Genomic_DNA"/>
</dbReference>
<name>A0ACC2MY49_PERAE</name>
<proteinExistence type="predicted"/>
<evidence type="ECO:0000313" key="2">
    <source>
        <dbReference type="Proteomes" id="UP001234297"/>
    </source>
</evidence>
<evidence type="ECO:0000313" key="1">
    <source>
        <dbReference type="EMBL" id="KAJ8650692.1"/>
    </source>
</evidence>
<organism evidence="1 2">
    <name type="scientific">Persea americana</name>
    <name type="common">Avocado</name>
    <dbReference type="NCBI Taxonomy" id="3435"/>
    <lineage>
        <taxon>Eukaryota</taxon>
        <taxon>Viridiplantae</taxon>
        <taxon>Streptophyta</taxon>
        <taxon>Embryophyta</taxon>
        <taxon>Tracheophyta</taxon>
        <taxon>Spermatophyta</taxon>
        <taxon>Magnoliopsida</taxon>
        <taxon>Magnoliidae</taxon>
        <taxon>Laurales</taxon>
        <taxon>Lauraceae</taxon>
        <taxon>Persea</taxon>
    </lineage>
</organism>
<comment type="caution">
    <text evidence="1">The sequence shown here is derived from an EMBL/GenBank/DDBJ whole genome shotgun (WGS) entry which is preliminary data.</text>
</comment>
<dbReference type="Proteomes" id="UP001234297">
    <property type="component" value="Chromosome 1"/>
</dbReference>
<reference evidence="1 2" key="1">
    <citation type="journal article" date="2022" name="Hortic Res">
        <title>A haplotype resolved chromosomal level avocado genome allows analysis of novel avocado genes.</title>
        <authorList>
            <person name="Nath O."/>
            <person name="Fletcher S.J."/>
            <person name="Hayward A."/>
            <person name="Shaw L.M."/>
            <person name="Masouleh A.K."/>
            <person name="Furtado A."/>
            <person name="Henry R.J."/>
            <person name="Mitter N."/>
        </authorList>
    </citation>
    <scope>NUCLEOTIDE SEQUENCE [LARGE SCALE GENOMIC DNA]</scope>
    <source>
        <strain evidence="2">cv. Hass</strain>
    </source>
</reference>